<protein>
    <recommendedName>
        <fullName evidence="8">V-type proton ATPase subunit S1/VOA1 transmembrane domain-containing protein</fullName>
    </recommendedName>
</protein>
<evidence type="ECO:0000256" key="4">
    <source>
        <dbReference type="ARBA" id="ARBA00022989"/>
    </source>
</evidence>
<keyword evidence="7" id="KW-0732">Signal</keyword>
<comment type="caution">
    <text evidence="9">The sequence shown here is derived from an EMBL/GenBank/DDBJ whole genome shotgun (WGS) entry which is preliminary data.</text>
</comment>
<keyword evidence="5 6" id="KW-0472">Membrane</keyword>
<evidence type="ECO:0000256" key="3">
    <source>
        <dbReference type="ARBA" id="ARBA00022692"/>
    </source>
</evidence>
<evidence type="ECO:0000256" key="7">
    <source>
        <dbReference type="SAM" id="SignalP"/>
    </source>
</evidence>
<dbReference type="GO" id="GO:0033176">
    <property type="term" value="C:proton-transporting V-type ATPase complex"/>
    <property type="evidence" value="ECO:0007669"/>
    <property type="project" value="TreeGrafter"/>
</dbReference>
<dbReference type="AlphaFoldDB" id="A0AAV2TYV2"/>
<keyword evidence="3 6" id="KW-0812">Transmembrane</keyword>
<dbReference type="PANTHER" id="PTHR12471:SF7">
    <property type="entry name" value="V-TYPE PROTON ATPASE SUBUNIT S1"/>
    <property type="match status" value="1"/>
</dbReference>
<dbReference type="Pfam" id="PF20520">
    <property type="entry name" value="Ac45-VOA1_TM"/>
    <property type="match status" value="1"/>
</dbReference>
<dbReference type="EMBL" id="CAXLJL010000689">
    <property type="protein sequence ID" value="CAL5140068.1"/>
    <property type="molecule type" value="Genomic_DNA"/>
</dbReference>
<feature type="chain" id="PRO_5043909718" description="V-type proton ATPase subunit S1/VOA1 transmembrane domain-containing protein" evidence="7">
    <location>
        <begin position="20"/>
        <end position="254"/>
    </location>
</feature>
<evidence type="ECO:0000256" key="2">
    <source>
        <dbReference type="ARBA" id="ARBA00009037"/>
    </source>
</evidence>
<evidence type="ECO:0000256" key="5">
    <source>
        <dbReference type="ARBA" id="ARBA00023136"/>
    </source>
</evidence>
<feature type="transmembrane region" description="Helical" evidence="6">
    <location>
        <begin position="208"/>
        <end position="228"/>
    </location>
</feature>
<proteinExistence type="inferred from homology"/>
<dbReference type="PANTHER" id="PTHR12471">
    <property type="entry name" value="VACUOLAR ATP SYNTHASE SUBUNIT S1"/>
    <property type="match status" value="1"/>
</dbReference>
<comment type="similarity">
    <text evidence="2">Belongs to the vacuolar ATPase subunit S1 family.</text>
</comment>
<feature type="domain" description="V-type proton ATPase subunit S1/VOA1 transmembrane" evidence="8">
    <location>
        <begin position="205"/>
        <end position="238"/>
    </location>
</feature>
<keyword evidence="4 6" id="KW-1133">Transmembrane helix</keyword>
<comment type="subcellular location">
    <subcellularLocation>
        <location evidence="1">Membrane</location>
        <topology evidence="1">Single-pass membrane protein</topology>
    </subcellularLocation>
</comment>
<evidence type="ECO:0000313" key="10">
    <source>
        <dbReference type="Proteomes" id="UP001497525"/>
    </source>
</evidence>
<name>A0AAV2TYV2_CALDB</name>
<accession>A0AAV2TYV2</accession>
<evidence type="ECO:0000259" key="8">
    <source>
        <dbReference type="Pfam" id="PF20520"/>
    </source>
</evidence>
<sequence length="254" mass="27611">MVVAHMLLLLLSLLQPSLSVDTSNVTYCNISGAAHAMAFIAKEIYLLKINTAKSGVGLTASSYINLSPSNGTHYTCQGEAYATSSRLDLIYKGIGAKPVIESLSISLKFNLNRQYWDISEAKVSIKCGSDNESCQSVDNGTLVLPWLAGTSQYGYKCVHPPEALVVTKLEKLVDLHWGIRFSWLQVQPFGVKGGIFGPAVDCTRYFSIPIWGTLVVSFVVIGILTYGLQMILSIQPNPFFEDPKGKQVQLGGNA</sequence>
<dbReference type="GO" id="GO:0001671">
    <property type="term" value="F:ATPase activator activity"/>
    <property type="evidence" value="ECO:0007669"/>
    <property type="project" value="TreeGrafter"/>
</dbReference>
<dbReference type="InterPro" id="IPR046756">
    <property type="entry name" value="VAS1/VOA1_TM"/>
</dbReference>
<dbReference type="Proteomes" id="UP001497525">
    <property type="component" value="Unassembled WGS sequence"/>
</dbReference>
<evidence type="ECO:0000256" key="1">
    <source>
        <dbReference type="ARBA" id="ARBA00004167"/>
    </source>
</evidence>
<feature type="signal peptide" evidence="7">
    <location>
        <begin position="1"/>
        <end position="19"/>
    </location>
</feature>
<dbReference type="InterPro" id="IPR008388">
    <property type="entry name" value="Ac45_acc_su"/>
</dbReference>
<dbReference type="GO" id="GO:0030641">
    <property type="term" value="P:regulation of cellular pH"/>
    <property type="evidence" value="ECO:0007669"/>
    <property type="project" value="TreeGrafter"/>
</dbReference>
<evidence type="ECO:0000256" key="6">
    <source>
        <dbReference type="SAM" id="Phobius"/>
    </source>
</evidence>
<evidence type="ECO:0000313" key="9">
    <source>
        <dbReference type="EMBL" id="CAL5140068.1"/>
    </source>
</evidence>
<organism evidence="9 10">
    <name type="scientific">Calicophoron daubneyi</name>
    <name type="common">Rumen fluke</name>
    <name type="synonym">Paramphistomum daubneyi</name>
    <dbReference type="NCBI Taxonomy" id="300641"/>
    <lineage>
        <taxon>Eukaryota</taxon>
        <taxon>Metazoa</taxon>
        <taxon>Spiralia</taxon>
        <taxon>Lophotrochozoa</taxon>
        <taxon>Platyhelminthes</taxon>
        <taxon>Trematoda</taxon>
        <taxon>Digenea</taxon>
        <taxon>Plagiorchiida</taxon>
        <taxon>Pronocephalata</taxon>
        <taxon>Paramphistomoidea</taxon>
        <taxon>Paramphistomidae</taxon>
        <taxon>Calicophoron</taxon>
    </lineage>
</organism>
<gene>
    <name evidence="9" type="ORF">CDAUBV1_LOCUS15238</name>
</gene>
<dbReference type="Gene3D" id="2.40.160.110">
    <property type="match status" value="1"/>
</dbReference>
<reference evidence="9" key="1">
    <citation type="submission" date="2024-06" db="EMBL/GenBank/DDBJ databases">
        <authorList>
            <person name="Liu X."/>
            <person name="Lenzi L."/>
            <person name="Haldenby T S."/>
            <person name="Uol C."/>
        </authorList>
    </citation>
    <scope>NUCLEOTIDE SEQUENCE</scope>
</reference>